<dbReference type="FunFam" id="3.10.490.20:FF:000008">
    <property type="entry name" value="dynein heavy chain 2, axonemal"/>
    <property type="match status" value="1"/>
</dbReference>
<feature type="domain" description="Dynein heavy chain C-terminal" evidence="1">
    <location>
        <begin position="1"/>
        <end position="267"/>
    </location>
</feature>
<name>A0A1Y1MBZ3_PHOPY</name>
<dbReference type="PANTHER" id="PTHR22878:SF68">
    <property type="entry name" value="DYNEIN HEAVY CHAIN 6, AXONEMAL-LIKE"/>
    <property type="match status" value="1"/>
</dbReference>
<dbReference type="InterPro" id="IPR026983">
    <property type="entry name" value="DHC"/>
</dbReference>
<proteinExistence type="predicted"/>
<evidence type="ECO:0000259" key="1">
    <source>
        <dbReference type="Pfam" id="PF18199"/>
    </source>
</evidence>
<dbReference type="GO" id="GO:0030286">
    <property type="term" value="C:dynein complex"/>
    <property type="evidence" value="ECO:0007669"/>
    <property type="project" value="InterPro"/>
</dbReference>
<dbReference type="Pfam" id="PF18199">
    <property type="entry name" value="Dynein_C"/>
    <property type="match status" value="1"/>
</dbReference>
<organism evidence="2">
    <name type="scientific">Photinus pyralis</name>
    <name type="common">Common eastern firefly</name>
    <name type="synonym">Lampyris pyralis</name>
    <dbReference type="NCBI Taxonomy" id="7054"/>
    <lineage>
        <taxon>Eukaryota</taxon>
        <taxon>Metazoa</taxon>
        <taxon>Ecdysozoa</taxon>
        <taxon>Arthropoda</taxon>
        <taxon>Hexapoda</taxon>
        <taxon>Insecta</taxon>
        <taxon>Pterygota</taxon>
        <taxon>Neoptera</taxon>
        <taxon>Endopterygota</taxon>
        <taxon>Coleoptera</taxon>
        <taxon>Polyphaga</taxon>
        <taxon>Elateriformia</taxon>
        <taxon>Elateroidea</taxon>
        <taxon>Lampyridae</taxon>
        <taxon>Lampyrinae</taxon>
        <taxon>Photinus</taxon>
    </lineage>
</organism>
<accession>A0A1Y1MBZ3</accession>
<dbReference type="GO" id="GO:0051959">
    <property type="term" value="F:dynein light intermediate chain binding"/>
    <property type="evidence" value="ECO:0007669"/>
    <property type="project" value="InterPro"/>
</dbReference>
<dbReference type="InterPro" id="IPR041228">
    <property type="entry name" value="Dynein_C"/>
</dbReference>
<dbReference type="AlphaFoldDB" id="A0A1Y1MBZ3"/>
<dbReference type="GO" id="GO:0045505">
    <property type="term" value="F:dynein intermediate chain binding"/>
    <property type="evidence" value="ECO:0007669"/>
    <property type="project" value="InterPro"/>
</dbReference>
<dbReference type="InterPro" id="IPR043160">
    <property type="entry name" value="Dynein_C_barrel"/>
</dbReference>
<reference evidence="2" key="1">
    <citation type="journal article" date="2016" name="Sci. Rep.">
        <title>Molecular characterization of firefly nuptial gifts: a multi-omics approach sheds light on postcopulatory sexual selection.</title>
        <authorList>
            <person name="Al-Wathiqui N."/>
            <person name="Fallon T.R."/>
            <person name="South A."/>
            <person name="Weng J.K."/>
            <person name="Lewis S.M."/>
        </authorList>
    </citation>
    <scope>NUCLEOTIDE SEQUENCE</scope>
</reference>
<dbReference type="GO" id="GO:0007018">
    <property type="term" value="P:microtubule-based movement"/>
    <property type="evidence" value="ECO:0007669"/>
    <property type="project" value="InterPro"/>
</dbReference>
<dbReference type="EMBL" id="GEZM01035752">
    <property type="protein sequence ID" value="JAV83101.1"/>
    <property type="molecule type" value="Transcribed_RNA"/>
</dbReference>
<protein>
    <recommendedName>
        <fullName evidence="1">Dynein heavy chain C-terminal domain-containing protein</fullName>
    </recommendedName>
</protein>
<dbReference type="Gene3D" id="3.10.490.20">
    <property type="match status" value="1"/>
</dbReference>
<dbReference type="Gene3D" id="1.20.1270.280">
    <property type="match status" value="1"/>
</dbReference>
<evidence type="ECO:0000313" key="2">
    <source>
        <dbReference type="EMBL" id="JAV83101.1"/>
    </source>
</evidence>
<dbReference type="PANTHER" id="PTHR22878">
    <property type="entry name" value="DYNEIN HEAVY CHAIN 6, AXONEMAL-LIKE-RELATED"/>
    <property type="match status" value="1"/>
</dbReference>
<sequence length="271" mass="30550">MAADVLCKIPSPIDYETTDKLIGAHKTPLDVVLLQEIQRYNALLIGIRVSLNDLQKGIKGLVVMSSELEDIFVCIDEGRVPSPWLKTYPSLKLLGSWTRDLVLRVDHFSQWAETIKPPMFFWLSAYTFPTGFLTACLQAAARTMEVPIDMLGWEFTVQTVEEYAIVEKPSSGVYIKGLYLEGGGWDKKTSTLIEPQPMQLVCAMPLIHFKPTEQLKKRTRGLYQCPAYYYPIRTGMQGWPAFIVAVDLKCSSEGSDYWVKRGTALLLSLSN</sequence>